<dbReference type="Proteomes" id="UP000281549">
    <property type="component" value="Unassembled WGS sequence"/>
</dbReference>
<feature type="non-terminal residue" evidence="2">
    <location>
        <position position="60"/>
    </location>
</feature>
<dbReference type="Gene3D" id="3.40.50.300">
    <property type="entry name" value="P-loop containing nucleotide triphosphate hydrolases"/>
    <property type="match status" value="1"/>
</dbReference>
<feature type="non-terminal residue" evidence="2">
    <location>
        <position position="1"/>
    </location>
</feature>
<name>A0A4P9YGJ9_ROZAC</name>
<dbReference type="Pfam" id="PF13087">
    <property type="entry name" value="AAA_12"/>
    <property type="match status" value="1"/>
</dbReference>
<dbReference type="CDD" id="cd18808">
    <property type="entry name" value="SF1_C_Upf1"/>
    <property type="match status" value="1"/>
</dbReference>
<dbReference type="AlphaFoldDB" id="A0A4P9YGJ9"/>
<reference evidence="3" key="1">
    <citation type="journal article" date="2018" name="Nat. Microbiol.">
        <title>Leveraging single-cell genomics to expand the fungal tree of life.</title>
        <authorList>
            <person name="Ahrendt S.R."/>
            <person name="Quandt C.A."/>
            <person name="Ciobanu D."/>
            <person name="Clum A."/>
            <person name="Salamov A."/>
            <person name="Andreopoulos B."/>
            <person name="Cheng J.F."/>
            <person name="Woyke T."/>
            <person name="Pelin A."/>
            <person name="Henrissat B."/>
            <person name="Reynolds N.K."/>
            <person name="Benny G.L."/>
            <person name="Smith M.E."/>
            <person name="James T.Y."/>
            <person name="Grigoriev I.V."/>
        </authorList>
    </citation>
    <scope>NUCLEOTIDE SEQUENCE [LARGE SCALE GENOMIC DNA]</scope>
    <source>
        <strain evidence="3">CSF55</strain>
    </source>
</reference>
<evidence type="ECO:0000313" key="3">
    <source>
        <dbReference type="Proteomes" id="UP000281549"/>
    </source>
</evidence>
<dbReference type="PANTHER" id="PTHR10887">
    <property type="entry name" value="DNA2/NAM7 HELICASE FAMILY"/>
    <property type="match status" value="1"/>
</dbReference>
<proteinExistence type="predicted"/>
<dbReference type="InterPro" id="IPR047187">
    <property type="entry name" value="SF1_C_Upf1"/>
</dbReference>
<dbReference type="SUPFAM" id="SSF52540">
    <property type="entry name" value="P-loop containing nucleoside triphosphate hydrolases"/>
    <property type="match status" value="1"/>
</dbReference>
<sequence>IDVGTVDAYQGHERDIIILSLTRSNPQQEIGFVEDAQRMNVAITRARRALWVFGDANTFS</sequence>
<organism evidence="2 3">
    <name type="scientific">Rozella allomycis (strain CSF55)</name>
    <dbReference type="NCBI Taxonomy" id="988480"/>
    <lineage>
        <taxon>Eukaryota</taxon>
        <taxon>Fungi</taxon>
        <taxon>Fungi incertae sedis</taxon>
        <taxon>Cryptomycota</taxon>
        <taxon>Cryptomycota incertae sedis</taxon>
        <taxon>Rozella</taxon>
    </lineage>
</organism>
<protein>
    <recommendedName>
        <fullName evidence="1">DNA2/NAM7 helicase-like C-terminal domain-containing protein</fullName>
    </recommendedName>
</protein>
<evidence type="ECO:0000313" key="2">
    <source>
        <dbReference type="EMBL" id="RKP18414.1"/>
    </source>
</evidence>
<dbReference type="InterPro" id="IPR045055">
    <property type="entry name" value="DNA2/NAM7-like"/>
</dbReference>
<evidence type="ECO:0000259" key="1">
    <source>
        <dbReference type="Pfam" id="PF13087"/>
    </source>
</evidence>
<dbReference type="InterPro" id="IPR041679">
    <property type="entry name" value="DNA2/NAM7-like_C"/>
</dbReference>
<feature type="domain" description="DNA2/NAM7 helicase-like C-terminal" evidence="1">
    <location>
        <begin position="1"/>
        <end position="56"/>
    </location>
</feature>
<gene>
    <name evidence="2" type="ORF">ROZALSC1DRAFT_84</name>
</gene>
<dbReference type="InterPro" id="IPR027417">
    <property type="entry name" value="P-loop_NTPase"/>
</dbReference>
<accession>A0A4P9YGJ9</accession>
<dbReference type="PANTHER" id="PTHR10887:SF525">
    <property type="entry name" value="P-LOOP CONTAINING NUCLEOSIDE TRIPHOSPHATE HYDROLASES SUPERFAMILY PROTEIN"/>
    <property type="match status" value="1"/>
</dbReference>
<dbReference type="EMBL" id="ML005467">
    <property type="protein sequence ID" value="RKP18414.1"/>
    <property type="molecule type" value="Genomic_DNA"/>
</dbReference>